<evidence type="ECO:0000313" key="1">
    <source>
        <dbReference type="EMBL" id="RCI11357.1"/>
    </source>
</evidence>
<gene>
    <name evidence="1" type="ORF">L249_7136</name>
</gene>
<dbReference type="EMBL" id="LKCN02000010">
    <property type="protein sequence ID" value="RCI11357.1"/>
    <property type="molecule type" value="Genomic_DNA"/>
</dbReference>
<reference evidence="1 2" key="1">
    <citation type="journal article" date="2015" name="BMC Genomics">
        <title>Insights from the genome of Ophiocordyceps polyrhachis-furcata to pathogenicity and host specificity in insect fungi.</title>
        <authorList>
            <person name="Wichadakul D."/>
            <person name="Kobmoo N."/>
            <person name="Ingsriswang S."/>
            <person name="Tangphatsornruang S."/>
            <person name="Chantasingh D."/>
            <person name="Luangsa-ard J.J."/>
            <person name="Eurwilaichitr L."/>
        </authorList>
    </citation>
    <scope>NUCLEOTIDE SEQUENCE [LARGE SCALE GENOMIC DNA]</scope>
    <source>
        <strain evidence="1 2">BCC 54312</strain>
    </source>
</reference>
<dbReference type="GO" id="GO:0000935">
    <property type="term" value="C:division septum"/>
    <property type="evidence" value="ECO:0007669"/>
    <property type="project" value="TreeGrafter"/>
</dbReference>
<accession>A0A367LAA0</accession>
<dbReference type="GO" id="GO:0000917">
    <property type="term" value="P:division septum assembly"/>
    <property type="evidence" value="ECO:0007669"/>
    <property type="project" value="TreeGrafter"/>
</dbReference>
<name>A0A367LAA0_9HYPO</name>
<comment type="caution">
    <text evidence="1">The sequence shown here is derived from an EMBL/GenBank/DDBJ whole genome shotgun (WGS) entry which is preliminary data.</text>
</comment>
<dbReference type="STRING" id="1330021.A0A367LAA0"/>
<sequence>DFGRLIKTLGRTTTTGPSNRIGFAAVAFVLPSPPSAHLRPGISSIGRVMASAPASVRVSGPPNSSFLVGYPGISATLPRIEGKVEIRPGQGFSMPVPVSLVRICLQRRETIHPDAESLTKRHLGAPRRETADVVGKEVLLFRCSTGKEAESVMAMDLPFVLFIPFGRGGEETNRRIPPASLQLPSRTAETDFGRLIKTLGRTTTTGPSNRIGFAAVAFVLPSPPSAHLRPGISSIGRVMASAPASVRVSGPPNSSFLVGYPGISATLPRIEGKVEIRPGQGFSMPVPVSLVRICLQRRETIHPDAESLTKRHLGAPRRETADVVGKEVLLFRCSTGKEAESVMAMDLPFVLFIPFGRGGEETNRRIPPASLQLPSRTAETYYELVVTIQQGHSNQYKFSFPMPLQRYDTLSTFGMYNKPETKLVTADNVIHLGINLPRWSFGPNDPITVYLKLSPNPDWMTKARRVTIEKITLAIEEEITFNPEGDEPTKKINKLSKQAQVVKMKMPEAGYATNIGLVFPSKDLRDPDGIVKRGKAAFPLYEVGSFTTTSSLYKIEFYVTIKPVVICPLDQQGCKEEMDAIEQAAKDAALVDPNNPMLPARTIVLASDRDALRSLGLCTVGGQKKPFID</sequence>
<protein>
    <submittedName>
        <fullName evidence="1">Uncharacterized protein</fullName>
    </submittedName>
</protein>
<dbReference type="Proteomes" id="UP000253664">
    <property type="component" value="Unassembled WGS sequence"/>
</dbReference>
<feature type="non-terminal residue" evidence="1">
    <location>
        <position position="1"/>
    </location>
</feature>
<dbReference type="AlphaFoldDB" id="A0A367LAA0"/>
<dbReference type="OrthoDB" id="4001642at2759"/>
<keyword evidence="2" id="KW-1185">Reference proteome</keyword>
<evidence type="ECO:0000313" key="2">
    <source>
        <dbReference type="Proteomes" id="UP000253664"/>
    </source>
</evidence>
<dbReference type="PANTHER" id="PTHR36419">
    <property type="entry name" value="ARRESTIN FAMILY PROTEIN 1"/>
    <property type="match status" value="1"/>
</dbReference>
<dbReference type="InterPro" id="IPR053060">
    <property type="entry name" value="Cytokinesis_Signaling_Reg"/>
</dbReference>
<organism evidence="1 2">
    <name type="scientific">Ophiocordyceps polyrhachis-furcata BCC 54312</name>
    <dbReference type="NCBI Taxonomy" id="1330021"/>
    <lineage>
        <taxon>Eukaryota</taxon>
        <taxon>Fungi</taxon>
        <taxon>Dikarya</taxon>
        <taxon>Ascomycota</taxon>
        <taxon>Pezizomycotina</taxon>
        <taxon>Sordariomycetes</taxon>
        <taxon>Hypocreomycetidae</taxon>
        <taxon>Hypocreales</taxon>
        <taxon>Ophiocordycipitaceae</taxon>
        <taxon>Ophiocordyceps</taxon>
    </lineage>
</organism>
<proteinExistence type="predicted"/>
<dbReference type="PANTHER" id="PTHR36419:SF1">
    <property type="entry name" value="RHO1 GEF LOCALIZING PROTEIN 1"/>
    <property type="match status" value="1"/>
</dbReference>